<dbReference type="Proteomes" id="UP000696573">
    <property type="component" value="Unassembled WGS sequence"/>
</dbReference>
<dbReference type="InterPro" id="IPR010730">
    <property type="entry name" value="HET"/>
</dbReference>
<dbReference type="EMBL" id="CABFNQ020000692">
    <property type="protein sequence ID" value="CAH0023488.1"/>
    <property type="molecule type" value="Genomic_DNA"/>
</dbReference>
<keyword evidence="3" id="KW-1185">Reference proteome</keyword>
<gene>
    <name evidence="2" type="ORF">CRHIZ90672A_00010932</name>
</gene>
<feature type="domain" description="Heterokaryon incompatibility" evidence="1">
    <location>
        <begin position="200"/>
        <end position="358"/>
    </location>
</feature>
<organism evidence="2 3">
    <name type="scientific">Clonostachys rhizophaga</name>
    <dbReference type="NCBI Taxonomy" id="160324"/>
    <lineage>
        <taxon>Eukaryota</taxon>
        <taxon>Fungi</taxon>
        <taxon>Dikarya</taxon>
        <taxon>Ascomycota</taxon>
        <taxon>Pezizomycotina</taxon>
        <taxon>Sordariomycetes</taxon>
        <taxon>Hypocreomycetidae</taxon>
        <taxon>Hypocreales</taxon>
        <taxon>Bionectriaceae</taxon>
        <taxon>Clonostachys</taxon>
    </lineage>
</organism>
<proteinExistence type="predicted"/>
<evidence type="ECO:0000313" key="3">
    <source>
        <dbReference type="Proteomes" id="UP000696573"/>
    </source>
</evidence>
<accession>A0A9N9VKM9</accession>
<sequence length="680" mass="76747">MPLFNTRQPASLCERCKVVAFDDAEFEGFKRVKTKDRDFLGYDLPEKQQEGDEEFEFRLDFDLEDTFPHLPQLTQGATNGCGFCGYLKHLLLSDDVQCRLGDLIVDRGDRELSVSIFLFYRWGTWLFFDSDGLDSLVVGLYMNARDFQTIDNNGDLEMEIILSVGSDQTLVDIAGPIPRLVYGARIIADAERNGREIPKYAALSYCWGLESHARDQLKTTTASEERMRLGIPIECLTGTIRDAVQVARAFQIPFLWVDSLCIIQDDIADWEREASRMGIVYSNAFVTFCSLGSSCHTSFLQPPSPTILIPFQSYLNDKVKGAYVLRYSTCAIGKVNANHILTDVSSSRWLQRGWAHQEYVMSARLVIFGPHFVHFLCPSITAAENEKPASVQWQFLLRGVATDPEELYNEWGKSIAPIYSDRQFTKPEDALPAISGLARYFSTVLADEYIAGLWKRDMLRGLIWSYCTYPGTGFPHINDLLKRLSQRNPYIAPSWSWMGRRNVDMDLYRNVQDTRGDFQSLCDIEATVDVHGQNPFGRISYAQLRVTAPTYTFSDTKISQNAPGIGYVEISLPEGIVVFCNTDWASRRLEGQFKLIVTGSVDWENTTKSRAQRKAVGSVLGSLREGEFSKKASIDVYGLLLHVAPQDGRFYRVGVFNSYSQKGGGIQLLDSCEAETVHII</sequence>
<name>A0A9N9VKM9_9HYPO</name>
<evidence type="ECO:0000313" key="2">
    <source>
        <dbReference type="EMBL" id="CAH0023488.1"/>
    </source>
</evidence>
<dbReference type="PANTHER" id="PTHR33112">
    <property type="entry name" value="DOMAIN PROTEIN, PUTATIVE-RELATED"/>
    <property type="match status" value="1"/>
</dbReference>
<reference evidence="2" key="1">
    <citation type="submission" date="2021-10" db="EMBL/GenBank/DDBJ databases">
        <authorList>
            <person name="Piombo E."/>
        </authorList>
    </citation>
    <scope>NUCLEOTIDE SEQUENCE</scope>
</reference>
<comment type="caution">
    <text evidence="2">The sequence shown here is derived from an EMBL/GenBank/DDBJ whole genome shotgun (WGS) entry which is preliminary data.</text>
</comment>
<dbReference type="Pfam" id="PF06985">
    <property type="entry name" value="HET"/>
    <property type="match status" value="1"/>
</dbReference>
<evidence type="ECO:0000259" key="1">
    <source>
        <dbReference type="Pfam" id="PF06985"/>
    </source>
</evidence>
<dbReference type="AlphaFoldDB" id="A0A9N9VKM9"/>
<dbReference type="OrthoDB" id="5137134at2759"/>
<dbReference type="PANTHER" id="PTHR33112:SF16">
    <property type="entry name" value="HETEROKARYON INCOMPATIBILITY DOMAIN-CONTAINING PROTEIN"/>
    <property type="match status" value="1"/>
</dbReference>
<protein>
    <recommendedName>
        <fullName evidence="1">Heterokaryon incompatibility domain-containing protein</fullName>
    </recommendedName>
</protein>